<sequence>MDTVIPFVSTHPFSYKVAAFNSLLRRMFAIPMSPNHFEQELNIIKQIAMNNGFVTSMHTPPAPPPIPATTNITSRYTYFI</sequence>
<comment type="caution">
    <text evidence="2">The sequence shown here is derived from an EMBL/GenBank/DDBJ whole genome shotgun (WGS) entry which is preliminary data.</text>
</comment>
<dbReference type="EMBL" id="JAVRBK010000005">
    <property type="protein sequence ID" value="KAK5643961.1"/>
    <property type="molecule type" value="Genomic_DNA"/>
</dbReference>
<evidence type="ECO:0000259" key="1">
    <source>
        <dbReference type="Pfam" id="PF26215"/>
    </source>
</evidence>
<protein>
    <recommendedName>
        <fullName evidence="1">Helix-turn-helix domain-containing protein</fullName>
    </recommendedName>
</protein>
<organism evidence="2 3">
    <name type="scientific">Pyrocoelia pectoralis</name>
    <dbReference type="NCBI Taxonomy" id="417401"/>
    <lineage>
        <taxon>Eukaryota</taxon>
        <taxon>Metazoa</taxon>
        <taxon>Ecdysozoa</taxon>
        <taxon>Arthropoda</taxon>
        <taxon>Hexapoda</taxon>
        <taxon>Insecta</taxon>
        <taxon>Pterygota</taxon>
        <taxon>Neoptera</taxon>
        <taxon>Endopterygota</taxon>
        <taxon>Coleoptera</taxon>
        <taxon>Polyphaga</taxon>
        <taxon>Elateriformia</taxon>
        <taxon>Elateroidea</taxon>
        <taxon>Lampyridae</taxon>
        <taxon>Lampyrinae</taxon>
        <taxon>Pyrocoelia</taxon>
    </lineage>
</organism>
<dbReference type="AlphaFoldDB" id="A0AAN7VE95"/>
<dbReference type="Proteomes" id="UP001329430">
    <property type="component" value="Chromosome 5"/>
</dbReference>
<dbReference type="Pfam" id="PF26215">
    <property type="entry name" value="HTH_animal"/>
    <property type="match status" value="1"/>
</dbReference>
<dbReference type="InterPro" id="IPR058912">
    <property type="entry name" value="HTH_animal"/>
</dbReference>
<name>A0AAN7VE95_9COLE</name>
<gene>
    <name evidence="2" type="ORF">RI129_007806</name>
</gene>
<evidence type="ECO:0000313" key="2">
    <source>
        <dbReference type="EMBL" id="KAK5643961.1"/>
    </source>
</evidence>
<keyword evidence="3" id="KW-1185">Reference proteome</keyword>
<evidence type="ECO:0000313" key="3">
    <source>
        <dbReference type="Proteomes" id="UP001329430"/>
    </source>
</evidence>
<feature type="domain" description="Helix-turn-helix" evidence="1">
    <location>
        <begin position="4"/>
        <end position="53"/>
    </location>
</feature>
<accession>A0AAN7VE95</accession>
<reference evidence="2 3" key="1">
    <citation type="journal article" date="2024" name="Insects">
        <title>An Improved Chromosome-Level Genome Assembly of the Firefly Pyrocoelia pectoralis.</title>
        <authorList>
            <person name="Fu X."/>
            <person name="Meyer-Rochow V.B."/>
            <person name="Ballantyne L."/>
            <person name="Zhu X."/>
        </authorList>
    </citation>
    <scope>NUCLEOTIDE SEQUENCE [LARGE SCALE GENOMIC DNA]</scope>
    <source>
        <strain evidence="2">XCY_ONT2</strain>
    </source>
</reference>
<proteinExistence type="predicted"/>